<protein>
    <recommendedName>
        <fullName evidence="3">PilZ domain-containing protein</fullName>
    </recommendedName>
</protein>
<dbReference type="Proteomes" id="UP000095230">
    <property type="component" value="Unassembled WGS sequence"/>
</dbReference>
<dbReference type="RefSeq" id="WP_069670024.1">
    <property type="nucleotide sequence ID" value="NZ_BPEU01000015.1"/>
</dbReference>
<accession>A0A1E5IZC3</accession>
<evidence type="ECO:0000313" key="1">
    <source>
        <dbReference type="EMBL" id="OEG75939.1"/>
    </source>
</evidence>
<evidence type="ECO:0008006" key="3">
    <source>
        <dbReference type="Google" id="ProtNLM"/>
    </source>
</evidence>
<organism evidence="1 2">
    <name type="scientific">Shewanella colwelliana</name>
    <name type="common">Alteromonas colwelliana</name>
    <dbReference type="NCBI Taxonomy" id="23"/>
    <lineage>
        <taxon>Bacteria</taxon>
        <taxon>Pseudomonadati</taxon>
        <taxon>Pseudomonadota</taxon>
        <taxon>Gammaproteobacteria</taxon>
        <taxon>Alteromonadales</taxon>
        <taxon>Shewanellaceae</taxon>
        <taxon>Shewanella</taxon>
    </lineage>
</organism>
<proteinExistence type="predicted"/>
<dbReference type="OrthoDB" id="5764251at2"/>
<gene>
    <name evidence="1" type="ORF">BEL05_17150</name>
</gene>
<name>A0A1E5IZC3_SHECO</name>
<reference evidence="1 2" key="1">
    <citation type="submission" date="2016-07" db="EMBL/GenBank/DDBJ databases">
        <title>Whole-genome of two Shewanella species isolated from a digestive organ of sea cucumber Apostichopus japonicus Selenka 1867.</title>
        <authorList>
            <person name="Hong H.-H."/>
            <person name="Choi H."/>
            <person name="Cheon S."/>
            <person name="Oh J.-S."/>
            <person name="Lee H.-G."/>
            <person name="Park C."/>
        </authorList>
    </citation>
    <scope>NUCLEOTIDE SEQUENCE [LARGE SCALE GENOMIC DNA]</scope>
    <source>
        <strain evidence="1 2">CSB03KR</strain>
    </source>
</reference>
<dbReference type="STRING" id="23.BEL05_17150"/>
<dbReference type="EMBL" id="MCBT01000001">
    <property type="protein sequence ID" value="OEG75939.1"/>
    <property type="molecule type" value="Genomic_DNA"/>
</dbReference>
<comment type="caution">
    <text evidence="1">The sequence shown here is derived from an EMBL/GenBank/DDBJ whole genome shotgun (WGS) entry which is preliminary data.</text>
</comment>
<sequence length="196" mass="22144">MNTDSNSYFSVKHSFSAYLTAWSTNTPLPTETELKAMFPVGMQLVNEVRAMEASCLLQLRNLDDDARTVVDYLKLQSKKIDLVLTHVMEQQAHEGDKCQGVTFGGSGISLESPTPLLVNQHYKMSLHIKDALLSVLCIAKCIACQPLSDETEEPRYLCELEFTQILDEDVEQLVKASLNVQQKQLQLRKKQKQQQP</sequence>
<dbReference type="AlphaFoldDB" id="A0A1E5IZC3"/>
<evidence type="ECO:0000313" key="2">
    <source>
        <dbReference type="Proteomes" id="UP000095230"/>
    </source>
</evidence>